<dbReference type="InterPro" id="IPR032494">
    <property type="entry name" value="Phage_TTP_N"/>
</dbReference>
<evidence type="ECO:0000259" key="1">
    <source>
        <dbReference type="Pfam" id="PF16461"/>
    </source>
</evidence>
<gene>
    <name evidence="2" type="ORF">GCM10007876_21430</name>
</gene>
<reference evidence="2" key="2">
    <citation type="submission" date="2023-01" db="EMBL/GenBank/DDBJ databases">
        <title>Draft genome sequence of Litoribrevibacter albus strain NBRC 110071.</title>
        <authorList>
            <person name="Sun Q."/>
            <person name="Mori K."/>
        </authorList>
    </citation>
    <scope>NUCLEOTIDE SEQUENCE</scope>
    <source>
        <strain evidence="2">NBRC 110071</strain>
    </source>
</reference>
<dbReference type="Pfam" id="PF16461">
    <property type="entry name" value="Phage_TTP_12"/>
    <property type="match status" value="1"/>
</dbReference>
<evidence type="ECO:0000313" key="2">
    <source>
        <dbReference type="EMBL" id="GLQ31664.1"/>
    </source>
</evidence>
<evidence type="ECO:0000313" key="3">
    <source>
        <dbReference type="Proteomes" id="UP001161389"/>
    </source>
</evidence>
<proteinExistence type="predicted"/>
<dbReference type="Proteomes" id="UP001161389">
    <property type="component" value="Unassembled WGS sequence"/>
</dbReference>
<dbReference type="RefSeq" id="WP_284381350.1">
    <property type="nucleotide sequence ID" value="NZ_BSNM01000014.1"/>
</dbReference>
<sequence>MPNTPMTASNDPTQAFNTQGTIIGVESATPGTYTPIVEISDIGDLSESIELKDASHLGSTTKEYIAGKLKEGAELQLSGNWITGAASQTQIRTDLNAGTRRNYRIQWPDQNNTDCTFLAIITNYSIATAQDDKAGFSFSLKIVGDLSFDTYS</sequence>
<reference evidence="2" key="1">
    <citation type="journal article" date="2014" name="Int. J. Syst. Evol. Microbiol.">
        <title>Complete genome sequence of Corynebacterium casei LMG S-19264T (=DSM 44701T), isolated from a smear-ripened cheese.</title>
        <authorList>
            <consortium name="US DOE Joint Genome Institute (JGI-PGF)"/>
            <person name="Walter F."/>
            <person name="Albersmeier A."/>
            <person name="Kalinowski J."/>
            <person name="Ruckert C."/>
        </authorList>
    </citation>
    <scope>NUCLEOTIDE SEQUENCE</scope>
    <source>
        <strain evidence="2">NBRC 110071</strain>
    </source>
</reference>
<accession>A0AA37W7W2</accession>
<dbReference type="Gene3D" id="4.10.410.40">
    <property type="match status" value="1"/>
</dbReference>
<name>A0AA37W7W2_9GAMM</name>
<dbReference type="EMBL" id="BSNM01000014">
    <property type="protein sequence ID" value="GLQ31664.1"/>
    <property type="molecule type" value="Genomic_DNA"/>
</dbReference>
<dbReference type="AlphaFoldDB" id="A0AA37W7W2"/>
<protein>
    <recommendedName>
        <fullName evidence="1">Lambda phage tail tube protein N-terminal domain-containing protein</fullName>
    </recommendedName>
</protein>
<feature type="domain" description="Lambda phage tail tube protein N-terminal" evidence="1">
    <location>
        <begin position="30"/>
        <end position="140"/>
    </location>
</feature>
<comment type="caution">
    <text evidence="2">The sequence shown here is derived from an EMBL/GenBank/DDBJ whole genome shotgun (WGS) entry which is preliminary data.</text>
</comment>
<keyword evidence="3" id="KW-1185">Reference proteome</keyword>
<organism evidence="2 3">
    <name type="scientific">Litoribrevibacter albus</name>
    <dbReference type="NCBI Taxonomy" id="1473156"/>
    <lineage>
        <taxon>Bacteria</taxon>
        <taxon>Pseudomonadati</taxon>
        <taxon>Pseudomonadota</taxon>
        <taxon>Gammaproteobacteria</taxon>
        <taxon>Oceanospirillales</taxon>
        <taxon>Oceanospirillaceae</taxon>
        <taxon>Litoribrevibacter</taxon>
    </lineage>
</organism>